<feature type="transmembrane region" description="Helical" evidence="2">
    <location>
        <begin position="165"/>
        <end position="186"/>
    </location>
</feature>
<reference evidence="3" key="1">
    <citation type="submission" date="2022-02" db="EMBL/GenBank/DDBJ databases">
        <authorList>
            <person name="Henning P.M."/>
            <person name="McCubbin A.G."/>
            <person name="Shore J.S."/>
        </authorList>
    </citation>
    <scope>NUCLEOTIDE SEQUENCE</scope>
    <source>
        <strain evidence="3">F60SS</strain>
        <tissue evidence="3">Leaves</tissue>
    </source>
</reference>
<accession>A0A9Q0F4Z8</accession>
<feature type="region of interest" description="Disordered" evidence="1">
    <location>
        <begin position="40"/>
        <end position="67"/>
    </location>
</feature>
<evidence type="ECO:0000256" key="2">
    <source>
        <dbReference type="SAM" id="Phobius"/>
    </source>
</evidence>
<protein>
    <submittedName>
        <fullName evidence="3">Uncharacterized protein</fullName>
    </submittedName>
</protein>
<reference evidence="3" key="2">
    <citation type="journal article" date="2023" name="Plants (Basel)">
        <title>Annotation of the Turnera subulata (Passifloraceae) Draft Genome Reveals the S-Locus Evolved after the Divergence of Turneroideae from Passifloroideae in a Stepwise Manner.</title>
        <authorList>
            <person name="Henning P.M."/>
            <person name="Roalson E.H."/>
            <person name="Mir W."/>
            <person name="McCubbin A.G."/>
            <person name="Shore J.S."/>
        </authorList>
    </citation>
    <scope>NUCLEOTIDE SEQUENCE</scope>
    <source>
        <strain evidence="3">F60SS</strain>
    </source>
</reference>
<feature type="region of interest" description="Disordered" evidence="1">
    <location>
        <begin position="1"/>
        <end position="28"/>
    </location>
</feature>
<feature type="compositionally biased region" description="Pro residues" evidence="1">
    <location>
        <begin position="105"/>
        <end position="115"/>
    </location>
</feature>
<evidence type="ECO:0000313" key="3">
    <source>
        <dbReference type="EMBL" id="KAJ4825098.1"/>
    </source>
</evidence>
<keyword evidence="2" id="KW-1133">Transmembrane helix</keyword>
<evidence type="ECO:0000256" key="1">
    <source>
        <dbReference type="SAM" id="MobiDB-lite"/>
    </source>
</evidence>
<keyword evidence="2" id="KW-0812">Transmembrane</keyword>
<gene>
    <name evidence="3" type="ORF">Tsubulata_016810</name>
</gene>
<dbReference type="PANTHER" id="PTHR34188:SF21">
    <property type="entry name" value="BZIP DOMAIN-CONTAINING PROTEIN"/>
    <property type="match status" value="1"/>
</dbReference>
<evidence type="ECO:0000313" key="4">
    <source>
        <dbReference type="Proteomes" id="UP001141552"/>
    </source>
</evidence>
<feature type="compositionally biased region" description="Polar residues" evidence="1">
    <location>
        <begin position="8"/>
        <end position="23"/>
    </location>
</feature>
<dbReference type="Proteomes" id="UP001141552">
    <property type="component" value="Unassembled WGS sequence"/>
</dbReference>
<comment type="caution">
    <text evidence="3">The sequence shown here is derived from an EMBL/GenBank/DDBJ whole genome shotgun (WGS) entry which is preliminary data.</text>
</comment>
<proteinExistence type="predicted"/>
<keyword evidence="4" id="KW-1185">Reference proteome</keyword>
<dbReference type="AlphaFoldDB" id="A0A9Q0F4Z8"/>
<sequence>MDQIGLEKSSNTMVDMENGVTSSENDDEVVQVLRLDGNAAKKKLGRLRSGSLAESGRSSGGLNSIEDGLSSCENLEILVGKMREKETSIMEKKMVKEKRKQKSSPKPPSKPPRPPGGLSLQPADISIVREISELARLKHARNERLKALRKKRAEKASSASSSTNILAMVITILFFLVIIFQGIVAVES</sequence>
<name>A0A9Q0F4Z8_9ROSI</name>
<keyword evidence="2" id="KW-0472">Membrane</keyword>
<organism evidence="3 4">
    <name type="scientific">Turnera subulata</name>
    <dbReference type="NCBI Taxonomy" id="218843"/>
    <lineage>
        <taxon>Eukaryota</taxon>
        <taxon>Viridiplantae</taxon>
        <taxon>Streptophyta</taxon>
        <taxon>Embryophyta</taxon>
        <taxon>Tracheophyta</taxon>
        <taxon>Spermatophyta</taxon>
        <taxon>Magnoliopsida</taxon>
        <taxon>eudicotyledons</taxon>
        <taxon>Gunneridae</taxon>
        <taxon>Pentapetalae</taxon>
        <taxon>rosids</taxon>
        <taxon>fabids</taxon>
        <taxon>Malpighiales</taxon>
        <taxon>Passifloraceae</taxon>
        <taxon>Turnera</taxon>
    </lineage>
</organism>
<dbReference type="EMBL" id="JAKUCV010007000">
    <property type="protein sequence ID" value="KAJ4825098.1"/>
    <property type="molecule type" value="Genomic_DNA"/>
</dbReference>
<dbReference type="OrthoDB" id="852215at2759"/>
<dbReference type="PANTHER" id="PTHR34188">
    <property type="entry name" value="OS01G0299500 PROTEIN"/>
    <property type="match status" value="1"/>
</dbReference>
<feature type="region of interest" description="Disordered" evidence="1">
    <location>
        <begin position="86"/>
        <end position="121"/>
    </location>
</feature>